<organism evidence="1 2">
    <name type="scientific">Onchocerca volvulus</name>
    <dbReference type="NCBI Taxonomy" id="6282"/>
    <lineage>
        <taxon>Eukaryota</taxon>
        <taxon>Metazoa</taxon>
        <taxon>Ecdysozoa</taxon>
        <taxon>Nematoda</taxon>
        <taxon>Chromadorea</taxon>
        <taxon>Rhabditida</taxon>
        <taxon>Spirurina</taxon>
        <taxon>Spiruromorpha</taxon>
        <taxon>Filarioidea</taxon>
        <taxon>Onchocercidae</taxon>
        <taxon>Onchocerca</taxon>
    </lineage>
</organism>
<reference evidence="2" key="1">
    <citation type="submission" date="2013-10" db="EMBL/GenBank/DDBJ databases">
        <title>Genome sequencing of Onchocerca volvulus.</title>
        <authorList>
            <person name="Cotton J."/>
            <person name="Tsai J."/>
            <person name="Stanley E."/>
            <person name="Tracey A."/>
            <person name="Holroyd N."/>
            <person name="Lustigman S."/>
            <person name="Berriman M."/>
        </authorList>
    </citation>
    <scope>NUCLEOTIDE SEQUENCE</scope>
</reference>
<evidence type="ECO:0000313" key="1">
    <source>
        <dbReference type="EnsemblMetazoa" id="OVOC12747.1"/>
    </source>
</evidence>
<proteinExistence type="predicted"/>
<accession>A0A8R1TMV7</accession>
<name>A0A8R1TMV7_ONCVO</name>
<evidence type="ECO:0000313" key="2">
    <source>
        <dbReference type="Proteomes" id="UP000024404"/>
    </source>
</evidence>
<sequence length="82" mass="9473">MLHVFNDPVEPGSLAEFQNEFQNAEDEDVPIEPVLLTEFEKAKNEETLFSCQTVSFLFRKFIIIFSSYCAEIVLMCNFLNNS</sequence>
<reference evidence="1" key="2">
    <citation type="submission" date="2022-06" db="UniProtKB">
        <authorList>
            <consortium name="EnsemblMetazoa"/>
        </authorList>
    </citation>
    <scope>IDENTIFICATION</scope>
</reference>
<dbReference type="AlphaFoldDB" id="A0A8R1TMV7"/>
<dbReference type="EnsemblMetazoa" id="OVOC12747.1">
    <property type="protein sequence ID" value="OVOC12747.1"/>
    <property type="gene ID" value="WBGene00249556"/>
</dbReference>
<protein>
    <submittedName>
        <fullName evidence="1">Uncharacterized protein</fullName>
    </submittedName>
</protein>
<dbReference type="Proteomes" id="UP000024404">
    <property type="component" value="Unassembled WGS sequence"/>
</dbReference>
<dbReference type="EMBL" id="CMVM020000677">
    <property type="status" value="NOT_ANNOTATED_CDS"/>
    <property type="molecule type" value="Genomic_DNA"/>
</dbReference>
<keyword evidence="2" id="KW-1185">Reference proteome</keyword>